<dbReference type="Gene3D" id="1.25.40.420">
    <property type="match status" value="1"/>
</dbReference>
<gene>
    <name evidence="3" type="ORF">niasHT_036798</name>
</gene>
<dbReference type="InterPro" id="IPR002083">
    <property type="entry name" value="MATH/TRAF_dom"/>
</dbReference>
<dbReference type="InterPro" id="IPR000210">
    <property type="entry name" value="BTB/POZ_dom"/>
</dbReference>
<evidence type="ECO:0000259" key="2">
    <source>
        <dbReference type="PROSITE" id="PS50144"/>
    </source>
</evidence>
<organism evidence="3 4">
    <name type="scientific">Heterodera trifolii</name>
    <dbReference type="NCBI Taxonomy" id="157864"/>
    <lineage>
        <taxon>Eukaryota</taxon>
        <taxon>Metazoa</taxon>
        <taxon>Ecdysozoa</taxon>
        <taxon>Nematoda</taxon>
        <taxon>Chromadorea</taxon>
        <taxon>Rhabditida</taxon>
        <taxon>Tylenchina</taxon>
        <taxon>Tylenchomorpha</taxon>
        <taxon>Tylenchoidea</taxon>
        <taxon>Heteroderidae</taxon>
        <taxon>Heteroderinae</taxon>
        <taxon>Heterodera</taxon>
    </lineage>
</organism>
<evidence type="ECO:0000259" key="1">
    <source>
        <dbReference type="PROSITE" id="PS50097"/>
    </source>
</evidence>
<keyword evidence="4" id="KW-1185">Reference proteome</keyword>
<comment type="caution">
    <text evidence="3">The sequence shown here is derived from an EMBL/GenBank/DDBJ whole genome shotgun (WGS) entry which is preliminary data.</text>
</comment>
<dbReference type="SMART" id="SM00875">
    <property type="entry name" value="BACK"/>
    <property type="match status" value="1"/>
</dbReference>
<evidence type="ECO:0000313" key="4">
    <source>
        <dbReference type="Proteomes" id="UP001620626"/>
    </source>
</evidence>
<feature type="domain" description="MATH" evidence="2">
    <location>
        <begin position="406"/>
        <end position="540"/>
    </location>
</feature>
<name>A0ABD2J223_9BILA</name>
<dbReference type="Proteomes" id="UP001620626">
    <property type="component" value="Unassembled WGS sequence"/>
</dbReference>
<evidence type="ECO:0008006" key="5">
    <source>
        <dbReference type="Google" id="ProtNLM"/>
    </source>
</evidence>
<dbReference type="EMBL" id="JBICBT010001095">
    <property type="protein sequence ID" value="KAL3083670.1"/>
    <property type="molecule type" value="Genomic_DNA"/>
</dbReference>
<reference evidence="3 4" key="1">
    <citation type="submission" date="2024-10" db="EMBL/GenBank/DDBJ databases">
        <authorList>
            <person name="Kim D."/>
        </authorList>
    </citation>
    <scope>NUCLEOTIDE SEQUENCE [LARGE SCALE GENOMIC DNA]</scope>
    <source>
        <strain evidence="3">BH-2024</strain>
    </source>
</reference>
<dbReference type="InterPro" id="IPR011333">
    <property type="entry name" value="SKP1/BTB/POZ_sf"/>
</dbReference>
<protein>
    <recommendedName>
        <fullName evidence="5">BTB domain-containing protein</fullName>
    </recommendedName>
</protein>
<dbReference type="PROSITE" id="PS50144">
    <property type="entry name" value="MATH"/>
    <property type="match status" value="2"/>
</dbReference>
<sequence length="563" mass="64090">MSKSELNWVKPLLSTGEYADVHFSIIPAHKFILKLASDVFEAMFRFDSQNQNAENASTNCPLIEVPDVEAAAFKVMLSFIYAGDLSGLNGDNAMAVLYAAKKYNIPALVAPSLQIPIPKLRNVFLAYAQARLFDLEDLANCCLSYIDENADTLLKSDEFLQIEQKLLCEILARDELQIPENRRQMLGPALFTIRFTLLTKKEFWEIIVPSGVLTADEVIGVEQYHNHANGINEGIPYTLTFPTHRRFWAFGTITMDIENVSEFAREEVESSRKSEKVYINGVPWKIWAQIKKKKESTENNEKWLAIYLLYDGPKEDLNGRCCVRSATFRIVLQKNGAENSIGTICDCVFNNKSTNWGFNNFISFAKLINPSKGFYNREEDKVTLVIDVIVKNDKTEKFVSDHNKSNGTISMEIEKVSEFAREIIGSERKSESVHIKGFSWKIWAQIKTKNESTDNNEKWLCIFLLCDAPEEDENWNCKSSAIIRIVSQKSGVADLRRELDDDVFNNQARGWGFDFISFAELMDPEKGFYDKGEDKVKLAIDFTVKEAKKGPVFGICRNGYRNS</sequence>
<dbReference type="SUPFAM" id="SSF49599">
    <property type="entry name" value="TRAF domain-like"/>
    <property type="match status" value="2"/>
</dbReference>
<dbReference type="PANTHER" id="PTHR45774:SF3">
    <property type="entry name" value="BTB (POZ) DOMAIN-CONTAINING 2B-RELATED"/>
    <property type="match status" value="1"/>
</dbReference>
<dbReference type="AlphaFoldDB" id="A0ABD2J223"/>
<dbReference type="SUPFAM" id="SSF54695">
    <property type="entry name" value="POZ domain"/>
    <property type="match status" value="1"/>
</dbReference>
<dbReference type="SMART" id="SM00061">
    <property type="entry name" value="MATH"/>
    <property type="match status" value="2"/>
</dbReference>
<dbReference type="InterPro" id="IPR008974">
    <property type="entry name" value="TRAF-like"/>
</dbReference>
<dbReference type="PANTHER" id="PTHR45774">
    <property type="entry name" value="BTB/POZ DOMAIN-CONTAINING"/>
    <property type="match status" value="1"/>
</dbReference>
<dbReference type="InterPro" id="IPR011705">
    <property type="entry name" value="BACK"/>
</dbReference>
<evidence type="ECO:0000313" key="3">
    <source>
        <dbReference type="EMBL" id="KAL3083670.1"/>
    </source>
</evidence>
<dbReference type="Gene3D" id="2.60.210.10">
    <property type="entry name" value="Apoptosis, Tumor Necrosis Factor Receptor Associated Protein 2, Chain A"/>
    <property type="match status" value="2"/>
</dbReference>
<dbReference type="Pfam" id="PF00651">
    <property type="entry name" value="BTB"/>
    <property type="match status" value="1"/>
</dbReference>
<dbReference type="Pfam" id="PF07707">
    <property type="entry name" value="BACK"/>
    <property type="match status" value="1"/>
</dbReference>
<feature type="domain" description="MATH" evidence="2">
    <location>
        <begin position="250"/>
        <end position="388"/>
    </location>
</feature>
<accession>A0ABD2J223</accession>
<dbReference type="Gene3D" id="3.30.710.10">
    <property type="entry name" value="Potassium Channel Kv1.1, Chain A"/>
    <property type="match status" value="1"/>
</dbReference>
<proteinExistence type="predicted"/>
<dbReference type="Pfam" id="PF22486">
    <property type="entry name" value="MATH_2"/>
    <property type="match status" value="2"/>
</dbReference>
<dbReference type="CDD" id="cd00121">
    <property type="entry name" value="MATH"/>
    <property type="match status" value="1"/>
</dbReference>
<dbReference type="SMART" id="SM00225">
    <property type="entry name" value="BTB"/>
    <property type="match status" value="1"/>
</dbReference>
<feature type="domain" description="BTB" evidence="1">
    <location>
        <begin position="26"/>
        <end position="86"/>
    </location>
</feature>
<dbReference type="PROSITE" id="PS50097">
    <property type="entry name" value="BTB"/>
    <property type="match status" value="1"/>
</dbReference>